<dbReference type="Pfam" id="PF16197">
    <property type="entry name" value="KAsynt_C_assoc"/>
    <property type="match status" value="1"/>
</dbReference>
<dbReference type="PROSITE" id="PS00012">
    <property type="entry name" value="PHOSPHOPANTETHEINE"/>
    <property type="match status" value="1"/>
</dbReference>
<dbReference type="InterPro" id="IPR006162">
    <property type="entry name" value="Ppantetheine_attach_site"/>
</dbReference>
<dbReference type="Gene3D" id="1.10.1200.10">
    <property type="entry name" value="ACP-like"/>
    <property type="match status" value="3"/>
</dbReference>
<dbReference type="InterPro" id="IPR018201">
    <property type="entry name" value="Ketoacyl_synth_AS"/>
</dbReference>
<dbReference type="InterPro" id="IPR014043">
    <property type="entry name" value="Acyl_transferase_dom"/>
</dbReference>
<dbReference type="InterPro" id="IPR001227">
    <property type="entry name" value="Ac_transferase_dom_sf"/>
</dbReference>
<keyword evidence="2" id="KW-0597">Phosphoprotein</keyword>
<accession>A0A4R7UWY5</accession>
<dbReference type="InterPro" id="IPR042104">
    <property type="entry name" value="PKS_dehydratase_sf"/>
</dbReference>
<dbReference type="Pfam" id="PF00698">
    <property type="entry name" value="Acyl_transf_1"/>
    <property type="match status" value="1"/>
</dbReference>
<dbReference type="InterPro" id="IPR016036">
    <property type="entry name" value="Malonyl_transacylase_ACP-bd"/>
</dbReference>
<dbReference type="PROSITE" id="PS00606">
    <property type="entry name" value="KS3_1"/>
    <property type="match status" value="1"/>
</dbReference>
<dbReference type="SMART" id="SM00827">
    <property type="entry name" value="PKS_AT"/>
    <property type="match status" value="1"/>
</dbReference>
<dbReference type="RefSeq" id="WP_133907700.1">
    <property type="nucleotide sequence ID" value="NZ_SOCP01000020.1"/>
</dbReference>
<dbReference type="InterPro" id="IPR049552">
    <property type="entry name" value="PKS_DH_N"/>
</dbReference>
<dbReference type="Gene3D" id="3.40.366.10">
    <property type="entry name" value="Malonyl-Coenzyme A Acyl Carrier Protein, domain 2"/>
    <property type="match status" value="1"/>
</dbReference>
<dbReference type="InterPro" id="IPR016039">
    <property type="entry name" value="Thiolase-like"/>
</dbReference>
<dbReference type="Gene3D" id="3.40.50.720">
    <property type="entry name" value="NAD(P)-binding Rossmann-like Domain"/>
    <property type="match status" value="1"/>
</dbReference>
<keyword evidence="1" id="KW-0596">Phosphopantetheine</keyword>
<dbReference type="EMBL" id="SOCP01000020">
    <property type="protein sequence ID" value="TDV41323.1"/>
    <property type="molecule type" value="Genomic_DNA"/>
</dbReference>
<dbReference type="Pfam" id="PF14765">
    <property type="entry name" value="PS-DH"/>
    <property type="match status" value="1"/>
</dbReference>
<dbReference type="PANTHER" id="PTHR43775">
    <property type="entry name" value="FATTY ACID SYNTHASE"/>
    <property type="match status" value="1"/>
</dbReference>
<dbReference type="SMART" id="SM00826">
    <property type="entry name" value="PKS_DH"/>
    <property type="match status" value="1"/>
</dbReference>
<dbReference type="InterPro" id="IPR049900">
    <property type="entry name" value="PKS_mFAS_DH"/>
</dbReference>
<reference evidence="8 9" key="1">
    <citation type="submission" date="2019-03" db="EMBL/GenBank/DDBJ databases">
        <title>Genomic Encyclopedia of Archaeal and Bacterial Type Strains, Phase II (KMG-II): from individual species to whole genera.</title>
        <authorList>
            <person name="Goeker M."/>
        </authorList>
    </citation>
    <scope>NUCLEOTIDE SEQUENCE [LARGE SCALE GENOMIC DNA]</scope>
    <source>
        <strain evidence="8 9">DSM 45499</strain>
    </source>
</reference>
<evidence type="ECO:0000256" key="3">
    <source>
        <dbReference type="ARBA" id="ARBA00022679"/>
    </source>
</evidence>
<name>A0A4R7UWY5_9PSEU</name>
<sequence>MNTGSSGYGANAPEDERRWRTWLAGRLRDLVGRPVGEHELDRPLHEFGVSSRDATALAAEIGELLGRELPSTLVWTAPTIAELAGSLAAPPGTPDSSSEPVVPRDEPVAVVGVACRFPGASGPRTFWSMLTDGGDAIGTVPAGRWERFAPPAATTDLPRHGAFLDDVAGFDAEFFGIGPHEAEVMDPQQRLLLELTWEALADAGIPAESLRGSDCGVFAGLSATEYGQLTMSDPDRVDAWSGTGAAASIAANRVSYALGAHGPSITVDTACSSSLVAVHLAVRALADGEASAAIVGGVNVLLSPSVTANFARAGVLAGDGRCKPFDAAADGIVRGEGCGVVVMKRLADAQEAGDRILAVVLGSGVNSDGRSNGLTAPHPDAQRRLLTRAYAKAGVSVRALDYVEAHGTGTPLGDPIEAGALATVFGAGRKPERPLLVGSVKGNIGHLEGAAGMAGFIKVVLSLRNGRIPASRHHTTPSPHIDFAAGRLRVVTANTDWPRYAGVARAGVSSFGFGGTNAHVVLEEWPDLRHRGGPARTRPELVTLSARSEPRLRARARALAEGLGDGPGVGEVAAALAHGQDQAPVRAAITARDLTELRDRLSELGSGRPHPSVRTGGGDAAAPVFVFSGHGSQWQAMGERLIEEEPAFAGAVSELDPPFAAVAGVELSALLDGTADTGALATRQLALFGTQVALTELWRGYGVRPAAVIGHSMGEVAAAVAVGALAPEDGLRVMAARAALLGELDTAGAGAMAAVDLAPDELRDLGRRFPAVTVAVYASPSQCTVCGPPDQVAALVAHVAAGGGLARVLPVGGAGHSAAVEPLLDRFRESVGLLAAGTPTTAWYSTVLDDPRATPAFDTAYWAGNLRRPVRFTHAVAAALGDGHRLFVEISPHPITGVAIEQTAASLGSTGVAVVPSLRRDPDGTSDGFATALAALHVCGHPEIVRRRYPDRVVVDLPPPVWEHRTYWAPPVAAGRSGHHPFLGGRTEVPGTALWLWHGDVGLAAHPWLADHPVHGVPVLPAAGTLELLLAAATEILPHRRNPELRDVVLHEALPLAERTPVCVSADRGPGEEVRLSVLANRGGEWVPHATATAVVLRAAPSEVDAAAIVAGVVSPAGAGHPRFVLHPALGDAGLRLLTSVAGDPGDGVWLPERFGRVRVTGDPRLATRAAASATGGSGVLHLLDDTGVVLAELDGVRVASVRRADLPFTPERVAYQAEWVPREPPVTAVTAGTWVLVHDAEARAAAVAGRLAELGHEALPVPLGRRAELASLVAARDVSGVVLLAGDGPAGPRESMDLVLAAADVVRELVGLGGTPPRLWLATRDAAVITAEPGRPGGAALRGLVRVLAYEHPELRASWIDVDADEDLVRELLADAPDDECAWRAHRRHTRELTRAVLSAAEDPVPVVRDGAYLISGGLGGLGLLAARWLAERGATRIVLLGRGGPLAAAEEVIGELSDGGTEVVVVLGDVATPGVAERAVRGAVADGVPLRGVLHAAGVLADGAVLALEPGDLATVWRPKTEGALRLHEACAGQELDWWLAFSSAAALFGSPGQAAYATANAWLDAFTAWRRARGLPGTTIQWGPWGAVGGAVGRRNPILEPMPPGEGLAALSAVLASGRGETSITRMNAETVLELFPGLSARPFFTSLVGPDRTSRPAFDAAALHALTTRDPEHARAVVLDHLRSVVAEMMWRDAGLLDPHTPLTALGLDSLLAMRARAAIERDFGTSLPLPALLRGASLADLADQLVGRLLPRAVDTRGERRGPHPRDLAERWVALRWRAVLGEGADVAVDVPFSATGADDTTAGRLCAEVAAELGRDVAAGELFAEPTIAGMANVVRAELEGRGDGPVRVLAGDGSGPALFLFHAAGSPTAAYRPLVRSLRAGVTVYGMERVDELGTVEAKAAWYAEMIRLRQPEGPYRLGGWSFGGLLALETARQLTAAGGEVALLFLIDTIIPLPVADRAHDEVLHTRLRRFVDYVEETYQIGLGLTADELAGMSEAERDDVVLRRLRERVATMGDAVLEHQRTSYVDARIAESHTPTTYPGPVLLFRAKDPHPLTTTLDPRYLRTDDTLGWHEFCPDLEVVRVHGDHITVIDPPHVAVIADRVSAALFEPRS</sequence>
<dbReference type="SMART" id="SM00823">
    <property type="entry name" value="PKS_PP"/>
    <property type="match status" value="3"/>
</dbReference>
<dbReference type="InterPro" id="IPR014031">
    <property type="entry name" value="Ketoacyl_synth_C"/>
</dbReference>
<dbReference type="PROSITE" id="PS50075">
    <property type="entry name" value="CARRIER"/>
    <property type="match status" value="2"/>
</dbReference>
<dbReference type="GO" id="GO:0006633">
    <property type="term" value="P:fatty acid biosynthetic process"/>
    <property type="evidence" value="ECO:0007669"/>
    <property type="project" value="InterPro"/>
</dbReference>
<dbReference type="SUPFAM" id="SSF53901">
    <property type="entry name" value="Thiolase-like"/>
    <property type="match status" value="1"/>
</dbReference>
<dbReference type="SMART" id="SM00825">
    <property type="entry name" value="PKS_KS"/>
    <property type="match status" value="1"/>
</dbReference>
<dbReference type="InterPro" id="IPR036291">
    <property type="entry name" value="NAD(P)-bd_dom_sf"/>
</dbReference>
<dbReference type="InterPro" id="IPR020806">
    <property type="entry name" value="PKS_PP-bd"/>
</dbReference>
<dbReference type="GO" id="GO:0004315">
    <property type="term" value="F:3-oxoacyl-[acyl-carrier-protein] synthase activity"/>
    <property type="evidence" value="ECO:0007669"/>
    <property type="project" value="InterPro"/>
</dbReference>
<dbReference type="SUPFAM" id="SSF47336">
    <property type="entry name" value="ACP-like"/>
    <property type="match status" value="3"/>
</dbReference>
<dbReference type="GO" id="GO:0005886">
    <property type="term" value="C:plasma membrane"/>
    <property type="evidence" value="ECO:0007669"/>
    <property type="project" value="TreeGrafter"/>
</dbReference>
<dbReference type="Gene3D" id="3.30.70.250">
    <property type="entry name" value="Malonyl-CoA ACP transacylase, ACP-binding"/>
    <property type="match status" value="1"/>
</dbReference>
<dbReference type="Pfam" id="PF00550">
    <property type="entry name" value="PP-binding"/>
    <property type="match status" value="3"/>
</dbReference>
<feature type="domain" description="Carrier" evidence="5">
    <location>
        <begin position="1680"/>
        <end position="1754"/>
    </location>
</feature>
<dbReference type="PROSITE" id="PS52019">
    <property type="entry name" value="PKS_MFAS_DH"/>
    <property type="match status" value="1"/>
</dbReference>
<dbReference type="InterPro" id="IPR013968">
    <property type="entry name" value="PKS_KR"/>
</dbReference>
<dbReference type="CDD" id="cd08955">
    <property type="entry name" value="KR_2_FAS_SDR_x"/>
    <property type="match status" value="1"/>
</dbReference>
<dbReference type="GO" id="GO:0005737">
    <property type="term" value="C:cytoplasm"/>
    <property type="evidence" value="ECO:0007669"/>
    <property type="project" value="TreeGrafter"/>
</dbReference>
<dbReference type="InterPro" id="IPR032821">
    <property type="entry name" value="PKS_assoc"/>
</dbReference>
<organism evidence="8 9">
    <name type="scientific">Actinophytocola oryzae</name>
    <dbReference type="NCBI Taxonomy" id="502181"/>
    <lineage>
        <taxon>Bacteria</taxon>
        <taxon>Bacillati</taxon>
        <taxon>Actinomycetota</taxon>
        <taxon>Actinomycetes</taxon>
        <taxon>Pseudonocardiales</taxon>
        <taxon>Pseudonocardiaceae</taxon>
    </lineage>
</organism>
<dbReference type="OrthoDB" id="9778690at2"/>
<dbReference type="InterPro" id="IPR016035">
    <property type="entry name" value="Acyl_Trfase/lysoPLipase"/>
</dbReference>
<dbReference type="Gene3D" id="3.10.129.10">
    <property type="entry name" value="Hotdog Thioesterase"/>
    <property type="match status" value="1"/>
</dbReference>
<dbReference type="SUPFAM" id="SSF55048">
    <property type="entry name" value="Probable ACP-binding domain of malonyl-CoA ACP transacylase"/>
    <property type="match status" value="1"/>
</dbReference>
<dbReference type="PROSITE" id="PS52004">
    <property type="entry name" value="KS3_2"/>
    <property type="match status" value="1"/>
</dbReference>
<dbReference type="Pfam" id="PF00109">
    <property type="entry name" value="ketoacyl-synt"/>
    <property type="match status" value="1"/>
</dbReference>
<dbReference type="InterPro" id="IPR029058">
    <property type="entry name" value="AB_hydrolase_fold"/>
</dbReference>
<dbReference type="Gene3D" id="3.40.47.10">
    <property type="match status" value="1"/>
</dbReference>
<proteinExistence type="predicted"/>
<comment type="caution">
    <text evidence="4">Lacks conserved residue(s) required for the propagation of feature annotation.</text>
</comment>
<dbReference type="InterPro" id="IPR036736">
    <property type="entry name" value="ACP-like_sf"/>
</dbReference>
<dbReference type="SMART" id="SM00822">
    <property type="entry name" value="PKS_KR"/>
    <property type="match status" value="1"/>
</dbReference>
<feature type="domain" description="Carrier" evidence="5">
    <location>
        <begin position="1769"/>
        <end position="1845"/>
    </location>
</feature>
<keyword evidence="9" id="KW-1185">Reference proteome</keyword>
<dbReference type="InterPro" id="IPR057326">
    <property type="entry name" value="KR_dom"/>
</dbReference>
<dbReference type="GO" id="GO:0071770">
    <property type="term" value="P:DIM/DIP cell wall layer assembly"/>
    <property type="evidence" value="ECO:0007669"/>
    <property type="project" value="TreeGrafter"/>
</dbReference>
<dbReference type="GO" id="GO:0031177">
    <property type="term" value="F:phosphopantetheine binding"/>
    <property type="evidence" value="ECO:0007669"/>
    <property type="project" value="InterPro"/>
</dbReference>
<dbReference type="InterPro" id="IPR014030">
    <property type="entry name" value="Ketoacyl_synth_N"/>
</dbReference>
<dbReference type="InterPro" id="IPR049551">
    <property type="entry name" value="PKS_DH_C"/>
</dbReference>
<dbReference type="SUPFAM" id="SSF52151">
    <property type="entry name" value="FabD/lysophospholipase-like"/>
    <property type="match status" value="1"/>
</dbReference>
<dbReference type="Pfam" id="PF21089">
    <property type="entry name" value="PKS_DH_N"/>
    <property type="match status" value="1"/>
</dbReference>
<dbReference type="InterPro" id="IPR009081">
    <property type="entry name" value="PP-bd_ACP"/>
</dbReference>
<dbReference type="InterPro" id="IPR020841">
    <property type="entry name" value="PKS_Beta-ketoAc_synthase_dom"/>
</dbReference>
<feature type="domain" description="PKS/mFAS DH" evidence="7">
    <location>
        <begin position="980"/>
        <end position="1285"/>
    </location>
</feature>
<gene>
    <name evidence="8" type="ORF">CLV71_12013</name>
</gene>
<evidence type="ECO:0000256" key="1">
    <source>
        <dbReference type="ARBA" id="ARBA00022450"/>
    </source>
</evidence>
<dbReference type="InterPro" id="IPR050091">
    <property type="entry name" value="PKS_NRPS_Biosynth_Enz"/>
</dbReference>
<evidence type="ECO:0000256" key="2">
    <source>
        <dbReference type="ARBA" id="ARBA00022553"/>
    </source>
</evidence>
<dbReference type="FunFam" id="3.40.47.10:FF:000019">
    <property type="entry name" value="Polyketide synthase type I"/>
    <property type="match status" value="1"/>
</dbReference>
<dbReference type="Gene3D" id="3.10.129.110">
    <property type="entry name" value="Polyketide synthase dehydratase"/>
    <property type="match status" value="1"/>
</dbReference>
<feature type="region of interest" description="C-terminal hotdog fold" evidence="4">
    <location>
        <begin position="1118"/>
        <end position="1285"/>
    </location>
</feature>
<dbReference type="Gene3D" id="3.40.50.1820">
    <property type="entry name" value="alpha/beta hydrolase"/>
    <property type="match status" value="1"/>
</dbReference>
<dbReference type="InterPro" id="IPR001031">
    <property type="entry name" value="Thioesterase"/>
</dbReference>
<dbReference type="GO" id="GO:0004312">
    <property type="term" value="F:fatty acid synthase activity"/>
    <property type="evidence" value="ECO:0007669"/>
    <property type="project" value="TreeGrafter"/>
</dbReference>
<dbReference type="SUPFAM" id="SSF53474">
    <property type="entry name" value="alpha/beta-Hydrolases"/>
    <property type="match status" value="1"/>
</dbReference>
<dbReference type="InterPro" id="IPR020807">
    <property type="entry name" value="PKS_DH"/>
</dbReference>
<evidence type="ECO:0000259" key="6">
    <source>
        <dbReference type="PROSITE" id="PS52004"/>
    </source>
</evidence>
<dbReference type="Pfam" id="PF02801">
    <property type="entry name" value="Ketoacyl-synt_C"/>
    <property type="match status" value="1"/>
</dbReference>
<evidence type="ECO:0000259" key="5">
    <source>
        <dbReference type="PROSITE" id="PS50075"/>
    </source>
</evidence>
<dbReference type="Pfam" id="PF00975">
    <property type="entry name" value="Thioesterase"/>
    <property type="match status" value="1"/>
</dbReference>
<evidence type="ECO:0000313" key="8">
    <source>
        <dbReference type="EMBL" id="TDV41323.1"/>
    </source>
</evidence>
<protein>
    <submittedName>
        <fullName evidence="8">Phthiocerol/phenolphthiocerol synthesis type-I polyketide synthase D</fullName>
    </submittedName>
</protein>
<dbReference type="Proteomes" id="UP000294927">
    <property type="component" value="Unassembled WGS sequence"/>
</dbReference>
<evidence type="ECO:0000256" key="4">
    <source>
        <dbReference type="PROSITE-ProRule" id="PRU01363"/>
    </source>
</evidence>
<comment type="caution">
    <text evidence="8">The sequence shown here is derived from an EMBL/GenBank/DDBJ whole genome shotgun (WGS) entry which is preliminary data.</text>
</comment>
<feature type="region of interest" description="N-terminal hotdog fold" evidence="4">
    <location>
        <begin position="980"/>
        <end position="1101"/>
    </location>
</feature>
<dbReference type="CDD" id="cd00833">
    <property type="entry name" value="PKS"/>
    <property type="match status" value="1"/>
</dbReference>
<evidence type="ECO:0000313" key="9">
    <source>
        <dbReference type="Proteomes" id="UP000294927"/>
    </source>
</evidence>
<dbReference type="Pfam" id="PF08659">
    <property type="entry name" value="KR"/>
    <property type="match status" value="1"/>
</dbReference>
<dbReference type="SUPFAM" id="SSF51735">
    <property type="entry name" value="NAD(P)-binding Rossmann-fold domains"/>
    <property type="match status" value="2"/>
</dbReference>
<feature type="domain" description="Ketosynthase family 3 (KS3)" evidence="6">
    <location>
        <begin position="105"/>
        <end position="524"/>
    </location>
</feature>
<dbReference type="PANTHER" id="PTHR43775:SF37">
    <property type="entry name" value="SI:DKEY-61P9.11"/>
    <property type="match status" value="1"/>
</dbReference>
<evidence type="ECO:0000259" key="7">
    <source>
        <dbReference type="PROSITE" id="PS52019"/>
    </source>
</evidence>
<keyword evidence="3" id="KW-0808">Transferase</keyword>